<proteinExistence type="inferred from homology"/>
<gene>
    <name evidence="5" type="ORF">CONCODRAFT_77929</name>
</gene>
<dbReference type="Pfam" id="PF01793">
    <property type="entry name" value="Glyco_transf_15"/>
    <property type="match status" value="1"/>
</dbReference>
<dbReference type="GO" id="GO:0006487">
    <property type="term" value="P:protein N-linked glycosylation"/>
    <property type="evidence" value="ECO:0007669"/>
    <property type="project" value="TreeGrafter"/>
</dbReference>
<dbReference type="SUPFAM" id="SSF53448">
    <property type="entry name" value="Nucleotide-diphospho-sugar transferases"/>
    <property type="match status" value="1"/>
</dbReference>
<sequence>MINIKNQNLRRGGIFIAIVSAIWILGYLLIRRDTTLSSSHSEGKKVALKGTIDNAPKAKEHENSSRSDKFEQIKSYDEINEQKDGKVKAAFVVLVRNKELEGWLNSMRELEDRFNRNFNYPYVFLNEQNFTEEFKERVQSHTKAEVRFGLIPTEHWSIPSWIDRKKAQDAWDHAGYAYGHSESYRHMCRYESGFFFRHHLLADLDYYWRVEPDVHFPCDINYDPFKYMQDHNKKYGFTMTYREIRDTIPTLWQTVTDYVKQDDVKTTIPKHNAIKFLRDREGDDYNTCHFWSNFEIGSLNMFRSKTYLDYFDHLDKKGGFFYERWGDAPVHSIFMSIFLDKSEVHFFKDIGYQHNDDTHCPEGLDYFKNNCHCDPKNNWDPKGNSCIREWNNAIQS</sequence>
<organism evidence="5 6">
    <name type="scientific">Conidiobolus coronatus (strain ATCC 28846 / CBS 209.66 / NRRL 28638)</name>
    <name type="common">Delacroixia coronata</name>
    <dbReference type="NCBI Taxonomy" id="796925"/>
    <lineage>
        <taxon>Eukaryota</taxon>
        <taxon>Fungi</taxon>
        <taxon>Fungi incertae sedis</taxon>
        <taxon>Zoopagomycota</taxon>
        <taxon>Entomophthoromycotina</taxon>
        <taxon>Entomophthoromycetes</taxon>
        <taxon>Entomophthorales</taxon>
        <taxon>Ancylistaceae</taxon>
        <taxon>Conidiobolus</taxon>
    </lineage>
</organism>
<dbReference type="Proteomes" id="UP000070444">
    <property type="component" value="Unassembled WGS sequence"/>
</dbReference>
<evidence type="ECO:0000256" key="1">
    <source>
        <dbReference type="ARBA" id="ARBA00007677"/>
    </source>
</evidence>
<evidence type="ECO:0000313" key="6">
    <source>
        <dbReference type="Proteomes" id="UP000070444"/>
    </source>
</evidence>
<dbReference type="GO" id="GO:0000032">
    <property type="term" value="P:cell wall mannoprotein biosynthetic process"/>
    <property type="evidence" value="ECO:0007669"/>
    <property type="project" value="TreeGrafter"/>
</dbReference>
<protein>
    <submittedName>
        <fullName evidence="5">Glycosyltransferase family 15 protein</fullName>
    </submittedName>
</protein>
<dbReference type="AlphaFoldDB" id="A0A137PB87"/>
<dbReference type="FunFam" id="3.90.550.10:FF:000051">
    <property type="entry name" value="Alpha-1,2-mannosyltransferase (Ktr4)"/>
    <property type="match status" value="1"/>
</dbReference>
<keyword evidence="4" id="KW-0472">Membrane</keyword>
<keyword evidence="6" id="KW-1185">Reference proteome</keyword>
<feature type="active site" description="Nucleophile" evidence="3">
    <location>
        <position position="295"/>
    </location>
</feature>
<dbReference type="PANTHER" id="PTHR31121">
    <property type="entry name" value="ALPHA-1,2 MANNOSYLTRANSFERASE KTR1"/>
    <property type="match status" value="1"/>
</dbReference>
<dbReference type="OMA" id="DSEWHIH"/>
<dbReference type="OrthoDB" id="439943at2759"/>
<dbReference type="GO" id="GO:0016020">
    <property type="term" value="C:membrane"/>
    <property type="evidence" value="ECO:0007669"/>
    <property type="project" value="InterPro"/>
</dbReference>
<comment type="similarity">
    <text evidence="1">Belongs to the glycosyltransferase 15 family.</text>
</comment>
<accession>A0A137PB87</accession>
<dbReference type="GO" id="GO:0005794">
    <property type="term" value="C:Golgi apparatus"/>
    <property type="evidence" value="ECO:0007669"/>
    <property type="project" value="TreeGrafter"/>
</dbReference>
<reference evidence="5 6" key="1">
    <citation type="journal article" date="2015" name="Genome Biol. Evol.">
        <title>Phylogenomic analyses indicate that early fungi evolved digesting cell walls of algal ancestors of land plants.</title>
        <authorList>
            <person name="Chang Y."/>
            <person name="Wang S."/>
            <person name="Sekimoto S."/>
            <person name="Aerts A.L."/>
            <person name="Choi C."/>
            <person name="Clum A."/>
            <person name="LaButti K.M."/>
            <person name="Lindquist E.A."/>
            <person name="Yee Ngan C."/>
            <person name="Ohm R.A."/>
            <person name="Salamov A.A."/>
            <person name="Grigoriev I.V."/>
            <person name="Spatafora J.W."/>
            <person name="Berbee M.L."/>
        </authorList>
    </citation>
    <scope>NUCLEOTIDE SEQUENCE [LARGE SCALE GENOMIC DNA]</scope>
    <source>
        <strain evidence="5 6">NRRL 28638</strain>
    </source>
</reference>
<feature type="transmembrane region" description="Helical" evidence="4">
    <location>
        <begin position="12"/>
        <end position="30"/>
    </location>
</feature>
<evidence type="ECO:0000256" key="3">
    <source>
        <dbReference type="PIRSR" id="PIRSR018153-1"/>
    </source>
</evidence>
<dbReference type="InterPro" id="IPR002685">
    <property type="entry name" value="Glyco_trans_15"/>
</dbReference>
<name>A0A137PB87_CONC2</name>
<dbReference type="Gene3D" id="3.90.550.10">
    <property type="entry name" value="Spore Coat Polysaccharide Biosynthesis Protein SpsA, Chain A"/>
    <property type="match status" value="1"/>
</dbReference>
<dbReference type="PANTHER" id="PTHR31121:SF6">
    <property type="entry name" value="ALPHA-1,2 MANNOSYLTRANSFERASE KTR1"/>
    <property type="match status" value="1"/>
</dbReference>
<dbReference type="GO" id="GO:0000026">
    <property type="term" value="F:alpha-1,2-mannosyltransferase activity"/>
    <property type="evidence" value="ECO:0007669"/>
    <property type="project" value="TreeGrafter"/>
</dbReference>
<keyword evidence="4" id="KW-1133">Transmembrane helix</keyword>
<dbReference type="InterPro" id="IPR029044">
    <property type="entry name" value="Nucleotide-diphossugar_trans"/>
</dbReference>
<keyword evidence="4" id="KW-0812">Transmembrane</keyword>
<evidence type="ECO:0000256" key="2">
    <source>
        <dbReference type="ARBA" id="ARBA00022679"/>
    </source>
</evidence>
<evidence type="ECO:0000313" key="5">
    <source>
        <dbReference type="EMBL" id="KXN72201.1"/>
    </source>
</evidence>
<dbReference type="PIRSF" id="PIRSF018153">
    <property type="entry name" value="Glyco_trans_15"/>
    <property type="match status" value="1"/>
</dbReference>
<keyword evidence="2 5" id="KW-0808">Transferase</keyword>
<dbReference type="EMBL" id="KQ964458">
    <property type="protein sequence ID" value="KXN72201.1"/>
    <property type="molecule type" value="Genomic_DNA"/>
</dbReference>
<evidence type="ECO:0000256" key="4">
    <source>
        <dbReference type="SAM" id="Phobius"/>
    </source>
</evidence>